<evidence type="ECO:0000313" key="2">
    <source>
        <dbReference type="EMBL" id="GGI86325.1"/>
    </source>
</evidence>
<sequence length="227" mass="25412">MVYCNIEELDAETKRLHYEVLYRLFRAWLLGVRVSFDDVRRELGVGTSRFDKVLDRMEFCQGLGWIRCRRGSQGRNRVWCEPTLAGLLALAREGEYWKRLWGLAIELMRNGRRREAYDLASILSLARAFKFDIDIVKSVLNVIRGLLSSPEFARFMTSRIKGLGDGLGVISASLDGVLSSGLDLGRARVILATVWMILENASSLVSDVFASPALTGQAGAGYLESKS</sequence>
<accession>A0A830E4S7</accession>
<dbReference type="AlphaFoldDB" id="A0A830E4S7"/>
<evidence type="ECO:0000313" key="1">
    <source>
        <dbReference type="EMBL" id="BDR92262.1"/>
    </source>
</evidence>
<gene>
    <name evidence="2" type="ORF">GCM10007112_24130</name>
    <name evidence="1" type="ORF">Vsou_13550</name>
</gene>
<keyword evidence="4" id="KW-1185">Reference proteome</keyword>
<dbReference type="GeneID" id="76206905"/>
<reference evidence="1" key="4">
    <citation type="journal article" date="2023" name="Microbiol. Resour. Announc.">
        <title>Complete Genome Sequence of Vulcanisaeta souniana Strain IC-059, a Hyperthermophilic Archaeon Isolated from Hot Spring Water in Japan.</title>
        <authorList>
            <person name="Kato S."/>
            <person name="Itoh T."/>
            <person name="Wu L."/>
            <person name="Ma J."/>
            <person name="Ohkuma M."/>
        </authorList>
    </citation>
    <scope>NUCLEOTIDE SEQUENCE</scope>
    <source>
        <strain evidence="1">JCM 11219</strain>
    </source>
</reference>
<protein>
    <submittedName>
        <fullName evidence="2">Uncharacterized protein</fullName>
    </submittedName>
</protein>
<dbReference type="EMBL" id="AP026830">
    <property type="protein sequence ID" value="BDR92262.1"/>
    <property type="molecule type" value="Genomic_DNA"/>
</dbReference>
<evidence type="ECO:0000313" key="3">
    <source>
        <dbReference type="Proteomes" id="UP000657075"/>
    </source>
</evidence>
<reference evidence="2" key="1">
    <citation type="journal article" date="2014" name="Int. J. Syst. Evol. Microbiol.">
        <title>Complete genome sequence of Corynebacterium casei LMG S-19264T (=DSM 44701T), isolated from a smear-ripened cheese.</title>
        <authorList>
            <consortium name="US DOE Joint Genome Institute (JGI-PGF)"/>
            <person name="Walter F."/>
            <person name="Albersmeier A."/>
            <person name="Kalinowski J."/>
            <person name="Ruckert C."/>
        </authorList>
    </citation>
    <scope>NUCLEOTIDE SEQUENCE</scope>
    <source>
        <strain evidence="2">JCM 11219</strain>
    </source>
</reference>
<name>A0A830E4S7_9CREN</name>
<organism evidence="2 3">
    <name type="scientific">Vulcanisaeta souniana JCM 11219</name>
    <dbReference type="NCBI Taxonomy" id="1293586"/>
    <lineage>
        <taxon>Archaea</taxon>
        <taxon>Thermoproteota</taxon>
        <taxon>Thermoprotei</taxon>
        <taxon>Thermoproteales</taxon>
        <taxon>Thermoproteaceae</taxon>
        <taxon>Vulcanisaeta</taxon>
    </lineage>
</organism>
<dbReference type="RefSeq" id="WP_188604149.1">
    <property type="nucleotide sequence ID" value="NZ_AP026830.1"/>
</dbReference>
<reference evidence="2" key="2">
    <citation type="submission" date="2020-09" db="EMBL/GenBank/DDBJ databases">
        <authorList>
            <person name="Sun Q."/>
            <person name="Ohkuma M."/>
        </authorList>
    </citation>
    <scope>NUCLEOTIDE SEQUENCE</scope>
    <source>
        <strain evidence="2">JCM 11219</strain>
    </source>
</reference>
<reference evidence="4" key="3">
    <citation type="submission" date="2022-09" db="EMBL/GenBank/DDBJ databases">
        <title>Complete genome sequence of Vulcanisaeta souniana.</title>
        <authorList>
            <person name="Kato S."/>
            <person name="Itoh T."/>
            <person name="Ohkuma M."/>
        </authorList>
    </citation>
    <scope>NUCLEOTIDE SEQUENCE [LARGE SCALE GENOMIC DNA]</scope>
    <source>
        <strain evidence="4">JCM 11219</strain>
    </source>
</reference>
<evidence type="ECO:0000313" key="4">
    <source>
        <dbReference type="Proteomes" id="UP001060771"/>
    </source>
</evidence>
<dbReference type="Proteomes" id="UP000657075">
    <property type="component" value="Unassembled WGS sequence"/>
</dbReference>
<dbReference type="Proteomes" id="UP001060771">
    <property type="component" value="Chromosome"/>
</dbReference>
<proteinExistence type="predicted"/>
<dbReference type="EMBL" id="BMNM01000014">
    <property type="protein sequence ID" value="GGI86325.1"/>
    <property type="molecule type" value="Genomic_DNA"/>
</dbReference>